<dbReference type="OrthoDB" id="7968664at2759"/>
<name>A0A484AWI2_DRONA</name>
<evidence type="ECO:0000313" key="3">
    <source>
        <dbReference type="Proteomes" id="UP000295192"/>
    </source>
</evidence>
<proteinExistence type="predicted"/>
<keyword evidence="1" id="KW-0472">Membrane</keyword>
<organism evidence="2 3">
    <name type="scientific">Drosophila navojoa</name>
    <name type="common">Fruit fly</name>
    <dbReference type="NCBI Taxonomy" id="7232"/>
    <lineage>
        <taxon>Eukaryota</taxon>
        <taxon>Metazoa</taxon>
        <taxon>Ecdysozoa</taxon>
        <taxon>Arthropoda</taxon>
        <taxon>Hexapoda</taxon>
        <taxon>Insecta</taxon>
        <taxon>Pterygota</taxon>
        <taxon>Neoptera</taxon>
        <taxon>Endopterygota</taxon>
        <taxon>Diptera</taxon>
        <taxon>Brachycera</taxon>
        <taxon>Muscomorpha</taxon>
        <taxon>Ephydroidea</taxon>
        <taxon>Drosophilidae</taxon>
        <taxon>Drosophila</taxon>
    </lineage>
</organism>
<feature type="transmembrane region" description="Helical" evidence="1">
    <location>
        <begin position="159"/>
        <end position="181"/>
    </location>
</feature>
<evidence type="ECO:0000256" key="1">
    <source>
        <dbReference type="SAM" id="Phobius"/>
    </source>
</evidence>
<dbReference type="EMBL" id="LSRL02000634">
    <property type="protein sequence ID" value="TDG40240.1"/>
    <property type="molecule type" value="Genomic_DNA"/>
</dbReference>
<reference evidence="2 3" key="1">
    <citation type="journal article" date="2019" name="J. Hered.">
        <title>An Improved Genome Assembly for Drosophila navojoa, the Basal Species in the mojavensis Cluster.</title>
        <authorList>
            <person name="Vanderlinde T."/>
            <person name="Dupim E.G."/>
            <person name="Nazario-Yepiz N.O."/>
            <person name="Carvalho A.B."/>
        </authorList>
    </citation>
    <scope>NUCLEOTIDE SEQUENCE [LARGE SCALE GENOMIC DNA]</scope>
    <source>
        <strain evidence="2">Navoj_Jal97</strain>
        <tissue evidence="2">Whole organism</tissue>
    </source>
</reference>
<evidence type="ECO:0000313" key="2">
    <source>
        <dbReference type="EMBL" id="TDG40240.1"/>
    </source>
</evidence>
<feature type="transmembrane region" description="Helical" evidence="1">
    <location>
        <begin position="133"/>
        <end position="153"/>
    </location>
</feature>
<comment type="caution">
    <text evidence="2">The sequence shown here is derived from an EMBL/GenBank/DDBJ whole genome shotgun (WGS) entry which is preliminary data.</text>
</comment>
<feature type="transmembrane region" description="Helical" evidence="1">
    <location>
        <begin position="102"/>
        <end position="121"/>
    </location>
</feature>
<feature type="transmembrane region" description="Helical" evidence="1">
    <location>
        <begin position="50"/>
        <end position="72"/>
    </location>
</feature>
<keyword evidence="1" id="KW-1133">Transmembrane helix</keyword>
<dbReference type="AlphaFoldDB" id="A0A484AWI2"/>
<protein>
    <submittedName>
        <fullName evidence="2">Uncharacterized protein</fullName>
    </submittedName>
</protein>
<sequence>MRNVREFRVVCRDFMNRYVNIEEFSIWHNRHAYNRRKYVIQSIIKNWMPLLFWFFALYSALGLIHQLCQFLRAKMYVDRPLGMWRERCFYGLRDESIRKMRVLGSFIMLLCWTSLFIGIVWSKPKCMKPWLTIMGVVLPFDFVLWGMEVIIGIEQFTWQGLLSFVLPAICRFVLGCIKLALEEPSRKLFRI</sequence>
<dbReference type="OMA" id="HAYNRRK"/>
<accession>A0A484AWI2</accession>
<dbReference type="Proteomes" id="UP000295192">
    <property type="component" value="Unassembled WGS sequence"/>
</dbReference>
<keyword evidence="3" id="KW-1185">Reference proteome</keyword>
<gene>
    <name evidence="2" type="ORF">AWZ03_013340</name>
</gene>
<keyword evidence="1" id="KW-0812">Transmembrane</keyword>